<sequence>MVTVPLFPDSPAPATGLVLADAVQDDAFAPSGCEIGCGIWCLSSATSETEARGRLLEEIRRGPEAAYIALRDAPPELQGDKAVVLAAVKENALALEFASEVVKEDKDFVLAAVKENGAVLKFACLRAWRSTSACRGSGQGSREAYESAEEEARQRLLERIGRGPLDACIALQYAPPEIQGDKEVVLAAAKETFRALQFASEALNNDKDFVLAVVKENALALAFASTALRGDKDVVLAAVTQSGATVKFASAELKKDKDFVLALVKENGLALKYVADERKEDREVVLAAVKKHGSALKYVTGALKEDREVVLAAVKKTGLALKYAADALKVDKEVVLAAVKEMGRALKYAADALRENREVVLAAVQKNGSALEYATDALKEDREVVLAAVQEDGTALEYACKEVRASRSFVLEAVQATRAWWLVKFAADELGADTALIERYKAAAGTGLIFSFYDSYSCFARMRDRFPTAGASVPGGTAYEHVMDMLRSDDHGSTATVWFDQEPVFGHCADDGKWSHPSTDCGRDMVPVPLMEGRDAKWRSTVDSRSASLEPEVGKKYACWCCHWLREVRKHHQAGEVICCAVSNIYDTDWAETYGAGSSELADADAEEHGLQKEVFKNGKPISWGTGTIRISNGDSHQRRAPIHPRTAKPLGVGCRWERQALDGMEFPVYAFFMP</sequence>
<feature type="domain" description="DUF4116" evidence="1">
    <location>
        <begin position="80"/>
        <end position="124"/>
    </location>
</feature>
<proteinExistence type="predicted"/>
<evidence type="ECO:0000313" key="3">
    <source>
        <dbReference type="Proteomes" id="UP000604046"/>
    </source>
</evidence>
<gene>
    <name evidence="2" type="ORF">SNAT2548_LOCUS9181</name>
</gene>
<dbReference type="Proteomes" id="UP000604046">
    <property type="component" value="Unassembled WGS sequence"/>
</dbReference>
<keyword evidence="3" id="KW-1185">Reference proteome</keyword>
<dbReference type="InterPro" id="IPR025197">
    <property type="entry name" value="DUF4116"/>
</dbReference>
<organism evidence="2 3">
    <name type="scientific">Symbiodinium natans</name>
    <dbReference type="NCBI Taxonomy" id="878477"/>
    <lineage>
        <taxon>Eukaryota</taxon>
        <taxon>Sar</taxon>
        <taxon>Alveolata</taxon>
        <taxon>Dinophyceae</taxon>
        <taxon>Suessiales</taxon>
        <taxon>Symbiodiniaceae</taxon>
        <taxon>Symbiodinium</taxon>
    </lineage>
</organism>
<dbReference type="Pfam" id="PF13475">
    <property type="entry name" value="DUF4116"/>
    <property type="match status" value="5"/>
</dbReference>
<accession>A0A812KKP9</accession>
<reference evidence="2" key="1">
    <citation type="submission" date="2021-02" db="EMBL/GenBank/DDBJ databases">
        <authorList>
            <person name="Dougan E. K."/>
            <person name="Rhodes N."/>
            <person name="Thang M."/>
            <person name="Chan C."/>
        </authorList>
    </citation>
    <scope>NUCLEOTIDE SEQUENCE</scope>
</reference>
<comment type="caution">
    <text evidence="2">The sequence shown here is derived from an EMBL/GenBank/DDBJ whole genome shotgun (WGS) entry which is preliminary data.</text>
</comment>
<evidence type="ECO:0000259" key="1">
    <source>
        <dbReference type="Pfam" id="PF13475"/>
    </source>
</evidence>
<protein>
    <recommendedName>
        <fullName evidence="1">DUF4116 domain-containing protein</fullName>
    </recommendedName>
</protein>
<dbReference type="EMBL" id="CAJNDS010000702">
    <property type="protein sequence ID" value="CAE7229030.1"/>
    <property type="molecule type" value="Genomic_DNA"/>
</dbReference>
<feature type="domain" description="DUF4116" evidence="1">
    <location>
        <begin position="356"/>
        <end position="404"/>
    </location>
</feature>
<feature type="domain" description="DUF4116" evidence="1">
    <location>
        <begin position="181"/>
        <end position="229"/>
    </location>
</feature>
<name>A0A812KKP9_9DINO</name>
<feature type="domain" description="DUF4116" evidence="1">
    <location>
        <begin position="231"/>
        <end position="277"/>
    </location>
</feature>
<dbReference type="AlphaFoldDB" id="A0A812KKP9"/>
<evidence type="ECO:0000313" key="2">
    <source>
        <dbReference type="EMBL" id="CAE7229030.1"/>
    </source>
</evidence>
<feature type="domain" description="DUF4116" evidence="1">
    <location>
        <begin position="281"/>
        <end position="329"/>
    </location>
</feature>